<comment type="similarity">
    <text evidence="2 6">Belongs to the CTL (choline transporter-like) family.</text>
</comment>
<name>A0AAD2FWM9_9STRA</name>
<accession>A0AAD2FWM9</accession>
<evidence type="ECO:0000256" key="6">
    <source>
        <dbReference type="RuleBase" id="RU368066"/>
    </source>
</evidence>
<evidence type="ECO:0000256" key="2">
    <source>
        <dbReference type="ARBA" id="ARBA00007168"/>
    </source>
</evidence>
<comment type="function">
    <text evidence="6">Choline transporter.</text>
</comment>
<gene>
    <name evidence="7" type="ORF">CYCCA115_LOCUS15431</name>
</gene>
<evidence type="ECO:0000256" key="3">
    <source>
        <dbReference type="ARBA" id="ARBA00022692"/>
    </source>
</evidence>
<dbReference type="GO" id="GO:0005886">
    <property type="term" value="C:plasma membrane"/>
    <property type="evidence" value="ECO:0007669"/>
    <property type="project" value="UniProtKB-SubCell"/>
</dbReference>
<organism evidence="7 8">
    <name type="scientific">Cylindrotheca closterium</name>
    <dbReference type="NCBI Taxonomy" id="2856"/>
    <lineage>
        <taxon>Eukaryota</taxon>
        <taxon>Sar</taxon>
        <taxon>Stramenopiles</taxon>
        <taxon>Ochrophyta</taxon>
        <taxon>Bacillariophyta</taxon>
        <taxon>Bacillariophyceae</taxon>
        <taxon>Bacillariophycidae</taxon>
        <taxon>Bacillariales</taxon>
        <taxon>Bacillariaceae</taxon>
        <taxon>Cylindrotheca</taxon>
    </lineage>
</organism>
<comment type="subcellular location">
    <subcellularLocation>
        <location evidence="6">Cell membrane</location>
        <topology evidence="6">Multi-pass membrane protein</topology>
    </subcellularLocation>
    <subcellularLocation>
        <location evidence="1">Membrane</location>
        <topology evidence="1">Multi-pass membrane protein</topology>
    </subcellularLocation>
</comment>
<keyword evidence="8" id="KW-1185">Reference proteome</keyword>
<feature type="transmembrane region" description="Helical" evidence="6">
    <location>
        <begin position="293"/>
        <end position="310"/>
    </location>
</feature>
<evidence type="ECO:0000256" key="1">
    <source>
        <dbReference type="ARBA" id="ARBA00004141"/>
    </source>
</evidence>
<reference evidence="7" key="1">
    <citation type="submission" date="2023-08" db="EMBL/GenBank/DDBJ databases">
        <authorList>
            <person name="Audoor S."/>
            <person name="Bilcke G."/>
        </authorList>
    </citation>
    <scope>NUCLEOTIDE SEQUENCE</scope>
</reference>
<dbReference type="PANTHER" id="PTHR12385">
    <property type="entry name" value="CHOLINE TRANSPORTER-LIKE (SLC FAMILY 44)"/>
    <property type="match status" value="1"/>
</dbReference>
<dbReference type="Pfam" id="PF04515">
    <property type="entry name" value="Choline_transpo"/>
    <property type="match status" value="1"/>
</dbReference>
<evidence type="ECO:0000313" key="7">
    <source>
        <dbReference type="EMBL" id="CAJ1954839.1"/>
    </source>
</evidence>
<protein>
    <recommendedName>
        <fullName evidence="6">Choline transporter-like protein</fullName>
    </recommendedName>
</protein>
<evidence type="ECO:0000313" key="8">
    <source>
        <dbReference type="Proteomes" id="UP001295423"/>
    </source>
</evidence>
<feature type="transmembrane region" description="Helical" evidence="6">
    <location>
        <begin position="83"/>
        <end position="103"/>
    </location>
</feature>
<dbReference type="GO" id="GO:0022857">
    <property type="term" value="F:transmembrane transporter activity"/>
    <property type="evidence" value="ECO:0007669"/>
    <property type="project" value="UniProtKB-UniRule"/>
</dbReference>
<feature type="transmembrane region" description="Helical" evidence="6">
    <location>
        <begin position="244"/>
        <end position="267"/>
    </location>
</feature>
<keyword evidence="3 6" id="KW-0812">Transmembrane</keyword>
<keyword evidence="4 6" id="KW-1133">Transmembrane helix</keyword>
<dbReference type="Proteomes" id="UP001295423">
    <property type="component" value="Unassembled WGS sequence"/>
</dbReference>
<keyword evidence="5 6" id="KW-0472">Membrane</keyword>
<evidence type="ECO:0000256" key="5">
    <source>
        <dbReference type="ARBA" id="ARBA00023136"/>
    </source>
</evidence>
<feature type="transmembrane region" description="Helical" evidence="6">
    <location>
        <begin position="177"/>
        <end position="198"/>
    </location>
</feature>
<proteinExistence type="inferred from homology"/>
<feature type="transmembrane region" description="Helical" evidence="6">
    <location>
        <begin position="204"/>
        <end position="223"/>
    </location>
</feature>
<feature type="transmembrane region" description="Helical" evidence="6">
    <location>
        <begin position="142"/>
        <end position="165"/>
    </location>
</feature>
<feature type="transmembrane region" description="Helical" evidence="6">
    <location>
        <begin position="472"/>
        <end position="494"/>
    </location>
</feature>
<dbReference type="InterPro" id="IPR007603">
    <property type="entry name" value="Choline_transptr-like"/>
</dbReference>
<evidence type="ECO:0000256" key="4">
    <source>
        <dbReference type="ARBA" id="ARBA00022989"/>
    </source>
</evidence>
<dbReference type="EMBL" id="CAKOGP040001870">
    <property type="protein sequence ID" value="CAJ1954839.1"/>
    <property type="molecule type" value="Genomic_DNA"/>
</dbReference>
<dbReference type="PANTHER" id="PTHR12385:SF4">
    <property type="entry name" value="PROTEIN PNS1"/>
    <property type="match status" value="1"/>
</dbReference>
<comment type="caution">
    <text evidence="7">The sequence shown here is derived from an EMBL/GenBank/DDBJ whole genome shotgun (WGS) entry which is preliminary data.</text>
</comment>
<dbReference type="AlphaFoldDB" id="A0AAD2FWM9"/>
<feature type="transmembrane region" description="Helical" evidence="6">
    <location>
        <begin position="370"/>
        <end position="393"/>
    </location>
</feature>
<sequence>MPSSSPADVDAPPEAALVEPLLPNTSTEEAAVFSLIPEEQSPFVGTTSEQPTRINEPEVLEVAVDDSAWEHGEDQDLKFQNPLFAFIFLSQAIALMVFGVHGIKTFLSYQKEDDNKNHHPQDDDSGSDDIDLHFILYYARHLLFAFLATVTSIVMLSASVLSYLLRQTGATRRMMEISLILSPVSYALSAIGCMAVGLLPMAGIFLMSTLIGICYVVAVWKRIPVAAANLAVAMTAVRAHQGSLVGLGYTLTFVAASWTCIWCLAIGDIGFRDSSFFWQCPAGSNQQDPDCSLTSGGVCVGLLLLLSLFWTLQVIKNLCHTTVAGVVGSWWFSSAPSTHDEEVANGDSLIQESTPSPKQVVYDSWVRCSVYSFGSICFGSLVVGLLQVLQFILRCGREQNQRNRNSSSGLALCICQCIVNQLERLAEYMNKWAFVYVGLYGYDYWTAGSKVFNLFKARGWSVILNDHLVTRYLTLLQTLLSLLSAVICQFWGWLFVIRPLSASLRQAAENDPDNNADPADVSALWYSFFAIGFVLGMSLSSVLFRLISSAVDTIVVCFAESPNQLSVLGRQTGQQQNKPILKPSLANEMILAWRQVYPQECGF</sequence>
<feature type="transmembrane region" description="Helical" evidence="6">
    <location>
        <begin position="523"/>
        <end position="544"/>
    </location>
</feature>